<dbReference type="EMBL" id="KQ999400">
    <property type="protein sequence ID" value="KZV41710.1"/>
    <property type="molecule type" value="Genomic_DNA"/>
</dbReference>
<evidence type="ECO:0000313" key="2">
    <source>
        <dbReference type="Proteomes" id="UP000250235"/>
    </source>
</evidence>
<dbReference type="Proteomes" id="UP000250235">
    <property type="component" value="Unassembled WGS sequence"/>
</dbReference>
<evidence type="ECO:0000313" key="1">
    <source>
        <dbReference type="EMBL" id="KZV41710.1"/>
    </source>
</evidence>
<dbReference type="AlphaFoldDB" id="A0A2Z7CAM1"/>
<sequence>MLMDLDSCYAVQCFGFSIRYKKGLSFDTISPVDSITSWAIEGYFLHSSSSDFMKIIDLTSERLTKFLQIPATSVKTKFLIKPPKLQSPKVSSFVDGFGFVLCSSGL</sequence>
<protein>
    <submittedName>
        <fullName evidence="1">Uncharacterized protein</fullName>
    </submittedName>
</protein>
<organism evidence="1 2">
    <name type="scientific">Dorcoceras hygrometricum</name>
    <dbReference type="NCBI Taxonomy" id="472368"/>
    <lineage>
        <taxon>Eukaryota</taxon>
        <taxon>Viridiplantae</taxon>
        <taxon>Streptophyta</taxon>
        <taxon>Embryophyta</taxon>
        <taxon>Tracheophyta</taxon>
        <taxon>Spermatophyta</taxon>
        <taxon>Magnoliopsida</taxon>
        <taxon>eudicotyledons</taxon>
        <taxon>Gunneridae</taxon>
        <taxon>Pentapetalae</taxon>
        <taxon>asterids</taxon>
        <taxon>lamiids</taxon>
        <taxon>Lamiales</taxon>
        <taxon>Gesneriaceae</taxon>
        <taxon>Didymocarpoideae</taxon>
        <taxon>Trichosporeae</taxon>
        <taxon>Loxocarpinae</taxon>
        <taxon>Dorcoceras</taxon>
    </lineage>
</organism>
<name>A0A2Z7CAM1_9LAMI</name>
<keyword evidence="2" id="KW-1185">Reference proteome</keyword>
<gene>
    <name evidence="1" type="ORF">F511_32841</name>
</gene>
<reference evidence="1 2" key="1">
    <citation type="journal article" date="2015" name="Proc. Natl. Acad. Sci. U.S.A.">
        <title>The resurrection genome of Boea hygrometrica: A blueprint for survival of dehydration.</title>
        <authorList>
            <person name="Xiao L."/>
            <person name="Yang G."/>
            <person name="Zhang L."/>
            <person name="Yang X."/>
            <person name="Zhao S."/>
            <person name="Ji Z."/>
            <person name="Zhou Q."/>
            <person name="Hu M."/>
            <person name="Wang Y."/>
            <person name="Chen M."/>
            <person name="Xu Y."/>
            <person name="Jin H."/>
            <person name="Xiao X."/>
            <person name="Hu G."/>
            <person name="Bao F."/>
            <person name="Hu Y."/>
            <person name="Wan P."/>
            <person name="Li L."/>
            <person name="Deng X."/>
            <person name="Kuang T."/>
            <person name="Xiang C."/>
            <person name="Zhu J.K."/>
            <person name="Oliver M.J."/>
            <person name="He Y."/>
        </authorList>
    </citation>
    <scope>NUCLEOTIDE SEQUENCE [LARGE SCALE GENOMIC DNA]</scope>
    <source>
        <strain evidence="2">cv. XS01</strain>
    </source>
</reference>
<accession>A0A2Z7CAM1</accession>
<proteinExistence type="predicted"/>